<keyword evidence="3" id="KW-1185">Reference proteome</keyword>
<gene>
    <name evidence="2" type="ORF">M0R45_015789</name>
</gene>
<dbReference type="InterPro" id="IPR055126">
    <property type="entry name" value="EDR4-like_N"/>
</dbReference>
<dbReference type="AlphaFoldDB" id="A0AAW1XQL3"/>
<organism evidence="2 3">
    <name type="scientific">Rubus argutus</name>
    <name type="common">Southern blackberry</name>
    <dbReference type="NCBI Taxonomy" id="59490"/>
    <lineage>
        <taxon>Eukaryota</taxon>
        <taxon>Viridiplantae</taxon>
        <taxon>Streptophyta</taxon>
        <taxon>Embryophyta</taxon>
        <taxon>Tracheophyta</taxon>
        <taxon>Spermatophyta</taxon>
        <taxon>Magnoliopsida</taxon>
        <taxon>eudicotyledons</taxon>
        <taxon>Gunneridae</taxon>
        <taxon>Pentapetalae</taxon>
        <taxon>rosids</taxon>
        <taxon>fabids</taxon>
        <taxon>Rosales</taxon>
        <taxon>Rosaceae</taxon>
        <taxon>Rosoideae</taxon>
        <taxon>Rosoideae incertae sedis</taxon>
        <taxon>Rubus</taxon>
    </lineage>
</organism>
<sequence>MAEFTSQLVLVRCPKCRLLLPELPDFQLYKCGGCGAILQEREKAELVPSELHSPITQVQRAREEDECGGCGAILKGLEKAELVPSELHSPLNRCDFKLDFDSVFSVPMYSPSNFFYKVNPVELSVLENGISHAEYFRAVNGELDGASESTIKHLSLTYDDINEMTFGIIPKYKDLRTLLLLSGLGSSIKRVTGDLFLSLNF</sequence>
<dbReference type="GO" id="GO:1900150">
    <property type="term" value="P:regulation of defense response to fungus"/>
    <property type="evidence" value="ECO:0007669"/>
    <property type="project" value="InterPro"/>
</dbReference>
<feature type="domain" description="Enhanced disease resistance 4-like N-terminal" evidence="1">
    <location>
        <begin position="10"/>
        <end position="39"/>
    </location>
</feature>
<evidence type="ECO:0000313" key="2">
    <source>
        <dbReference type="EMBL" id="KAK9939080.1"/>
    </source>
</evidence>
<accession>A0AAW1XQL3</accession>
<dbReference type="Proteomes" id="UP001457282">
    <property type="component" value="Unassembled WGS sequence"/>
</dbReference>
<comment type="caution">
    <text evidence="2">The sequence shown here is derived from an EMBL/GenBank/DDBJ whole genome shotgun (WGS) entry which is preliminary data.</text>
</comment>
<evidence type="ECO:0000259" key="1">
    <source>
        <dbReference type="Pfam" id="PF22910"/>
    </source>
</evidence>
<name>A0AAW1XQL3_RUBAR</name>
<reference evidence="2 3" key="1">
    <citation type="journal article" date="2023" name="G3 (Bethesda)">
        <title>A chromosome-length genome assembly and annotation of blackberry (Rubus argutus, cv. 'Hillquist').</title>
        <authorList>
            <person name="Bruna T."/>
            <person name="Aryal R."/>
            <person name="Dudchenko O."/>
            <person name="Sargent D.J."/>
            <person name="Mead D."/>
            <person name="Buti M."/>
            <person name="Cavallini A."/>
            <person name="Hytonen T."/>
            <person name="Andres J."/>
            <person name="Pham M."/>
            <person name="Weisz D."/>
            <person name="Mascagni F."/>
            <person name="Usai G."/>
            <person name="Natali L."/>
            <person name="Bassil N."/>
            <person name="Fernandez G.E."/>
            <person name="Lomsadze A."/>
            <person name="Armour M."/>
            <person name="Olukolu B."/>
            <person name="Poorten T."/>
            <person name="Britton C."/>
            <person name="Davik J."/>
            <person name="Ashrafi H."/>
            <person name="Aiden E.L."/>
            <person name="Borodovsky M."/>
            <person name="Worthington M."/>
        </authorList>
    </citation>
    <scope>NUCLEOTIDE SEQUENCE [LARGE SCALE GENOMIC DNA]</scope>
    <source>
        <strain evidence="2">PI 553951</strain>
    </source>
</reference>
<dbReference type="InterPro" id="IPR040244">
    <property type="entry name" value="EDR4-like"/>
</dbReference>
<dbReference type="EMBL" id="JBEDUW010000003">
    <property type="protein sequence ID" value="KAK9939080.1"/>
    <property type="molecule type" value="Genomic_DNA"/>
</dbReference>
<evidence type="ECO:0000313" key="3">
    <source>
        <dbReference type="Proteomes" id="UP001457282"/>
    </source>
</evidence>
<dbReference type="Pfam" id="PF22910">
    <property type="entry name" value="EDR4-like_1st"/>
    <property type="match status" value="1"/>
</dbReference>
<protein>
    <recommendedName>
        <fullName evidence="1">Enhanced disease resistance 4-like N-terminal domain-containing protein</fullName>
    </recommendedName>
</protein>
<dbReference type="PANTHER" id="PTHR31105">
    <property type="entry name" value="EXTRA-LARGE G-PROTEIN-LIKE"/>
    <property type="match status" value="1"/>
</dbReference>
<proteinExistence type="predicted"/>
<dbReference type="PANTHER" id="PTHR31105:SF38">
    <property type="entry name" value="PROTEIN ENHANCED DISEASE RESISTANCE 4"/>
    <property type="match status" value="1"/>
</dbReference>